<feature type="domain" description="VWFA" evidence="2">
    <location>
        <begin position="348"/>
        <end position="522"/>
    </location>
</feature>
<dbReference type="Pfam" id="PF08487">
    <property type="entry name" value="VIT"/>
    <property type="match status" value="1"/>
</dbReference>
<dbReference type="InterPro" id="IPR013694">
    <property type="entry name" value="VIT"/>
</dbReference>
<dbReference type="InterPro" id="IPR022440">
    <property type="entry name" value="CHP03788"/>
</dbReference>
<dbReference type="PROSITE" id="PS50234">
    <property type="entry name" value="VWFA"/>
    <property type="match status" value="1"/>
</dbReference>
<dbReference type="Gene3D" id="3.40.50.410">
    <property type="entry name" value="von Willebrand factor, type A domain"/>
    <property type="match status" value="1"/>
</dbReference>
<evidence type="ECO:0000259" key="2">
    <source>
        <dbReference type="PROSITE" id="PS50234"/>
    </source>
</evidence>
<dbReference type="Pfam" id="PF13768">
    <property type="entry name" value="VWA_3"/>
    <property type="match status" value="1"/>
</dbReference>
<dbReference type="InterPro" id="IPR036465">
    <property type="entry name" value="vWFA_dom_sf"/>
</dbReference>
<evidence type="ECO:0000313" key="4">
    <source>
        <dbReference type="EMBL" id="ASP48684.1"/>
    </source>
</evidence>
<reference evidence="4 5" key="1">
    <citation type="submission" date="2017-08" db="EMBL/GenBank/DDBJ databases">
        <title>Complete genome of Colwellia sp. NB097-1, a psychrophile bacterium ioslated from Bering Sea.</title>
        <authorList>
            <person name="Chen X."/>
        </authorList>
    </citation>
    <scope>NUCLEOTIDE SEQUENCE [LARGE SCALE GENOMIC DNA]</scope>
    <source>
        <strain evidence="4 5">NB097-1</strain>
    </source>
</reference>
<proteinExistence type="predicted"/>
<evidence type="ECO:0000313" key="5">
    <source>
        <dbReference type="Proteomes" id="UP000202259"/>
    </source>
</evidence>
<dbReference type="EMBL" id="CP020465">
    <property type="protein sequence ID" value="ASP48684.1"/>
    <property type="molecule type" value="Genomic_DNA"/>
</dbReference>
<dbReference type="PROSITE" id="PS51468">
    <property type="entry name" value="VIT"/>
    <property type="match status" value="1"/>
</dbReference>
<evidence type="ECO:0000259" key="3">
    <source>
        <dbReference type="PROSITE" id="PS51468"/>
    </source>
</evidence>
<dbReference type="KEGG" id="cber:B5D82_13435"/>
<keyword evidence="1" id="KW-0472">Membrane</keyword>
<gene>
    <name evidence="4" type="ORF">B5D82_13435</name>
</gene>
<feature type="transmembrane region" description="Helical" evidence="1">
    <location>
        <begin position="688"/>
        <end position="709"/>
    </location>
</feature>
<accession>A0A222GBF5</accession>
<name>A0A222GBF5_9GAMM</name>
<protein>
    <submittedName>
        <fullName evidence="4">Marine proteobacterial sortase target protein</fullName>
    </submittedName>
</protein>
<dbReference type="SMART" id="SM00609">
    <property type="entry name" value="VIT"/>
    <property type="match status" value="1"/>
</dbReference>
<feature type="domain" description="VIT" evidence="3">
    <location>
        <begin position="76"/>
        <end position="204"/>
    </location>
</feature>
<keyword evidence="1" id="KW-0812">Transmembrane</keyword>
<evidence type="ECO:0000256" key="1">
    <source>
        <dbReference type="SAM" id="Phobius"/>
    </source>
</evidence>
<keyword evidence="5" id="KW-1185">Reference proteome</keyword>
<dbReference type="NCBIfam" id="TIGR03788">
    <property type="entry name" value="marine_srt_targ"/>
    <property type="match status" value="1"/>
</dbReference>
<keyword evidence="1" id="KW-1133">Transmembrane helix</keyword>
<dbReference type="RefSeq" id="WP_081152213.1">
    <property type="nucleotide sequence ID" value="NZ_CP020465.1"/>
</dbReference>
<dbReference type="PANTHER" id="PTHR45737">
    <property type="entry name" value="VON WILLEBRAND FACTOR A DOMAIN-CONTAINING PROTEIN 5A"/>
    <property type="match status" value="1"/>
</dbReference>
<dbReference type="Proteomes" id="UP000202259">
    <property type="component" value="Chromosome"/>
</dbReference>
<dbReference type="OrthoDB" id="9784383at2"/>
<dbReference type="InterPro" id="IPR002035">
    <property type="entry name" value="VWF_A"/>
</dbReference>
<dbReference type="SUPFAM" id="SSF53300">
    <property type="entry name" value="vWA-like"/>
    <property type="match status" value="1"/>
</dbReference>
<organism evidence="4 5">
    <name type="scientific">Cognaticolwellia beringensis</name>
    <dbReference type="NCBI Taxonomy" id="1967665"/>
    <lineage>
        <taxon>Bacteria</taxon>
        <taxon>Pseudomonadati</taxon>
        <taxon>Pseudomonadota</taxon>
        <taxon>Gammaproteobacteria</taxon>
        <taxon>Alteromonadales</taxon>
        <taxon>Colwelliaceae</taxon>
        <taxon>Cognaticolwellia</taxon>
    </lineage>
</organism>
<dbReference type="PANTHER" id="PTHR45737:SF6">
    <property type="entry name" value="VON WILLEBRAND FACTOR A DOMAIN-CONTAINING PROTEIN 5A"/>
    <property type="match status" value="1"/>
</dbReference>
<feature type="transmembrane region" description="Helical" evidence="1">
    <location>
        <begin position="30"/>
        <end position="51"/>
    </location>
</feature>
<sequence>MFNSNKKLIFVDYQDSYFYQQKRKKQRRKWFKFILLLVLVTALTAVIVPLARANNLDNELGKQAAFSAKNGLIHGPQLIFLHPENTKKVALPIDITANIEINGLVAYTQIKQVFINPYDIELEGKYQFPLPEKSAIKHLTVKVADKEIIGQIMEKETAKKVFKRAKKQGKKASLVQQQRPNLFTNNIANIPPKSTVVVTLEFIMPVTFSQNSFNLKLPLAITARYQSDNDQKSPAEKNSEFMPPMAKMLANSEASINIALNAGASIASIKSHSHKIKTKTLTNEQSSYLITLSHDQMQANRDFDLNWQLQASEKPQVSSFSEQVGSEYFTLLTFFPPSVEQTTTLARDIIFIIDTSGSMQGNSMIQAKASLQEAILKLSTKDSFNIIAFDDSVALLFPETNMASERNISQAQQFIKSLQADGGTEMYRPLSQALVMAKDHQQTAKAIRQVVFITDGAVANEFELMQLLDGAQRNFRLFTVGIGAAPNGYFMKKAAQFGRGSYVFIQNNADVQSQMSALMTKINHPAITNIELMFDNQVHQEVDVYPKKIADLYFGEPMQVTVKSKLPITSVQVMGDTAESPWYQQLIIDDSQSSRGISTLWARRKIEDLLDSLVTGANKEQVKAQVISTSITHQTLSPYTSFIAVEKRPELIPLTAQNSTSGAKRKISTLAKAHENLMVAMPKTALGWHQQLLIGLFLMLLAPLLLRIWSK</sequence>
<dbReference type="AlphaFoldDB" id="A0A222GBF5"/>
<dbReference type="SMART" id="SM00327">
    <property type="entry name" value="VWA"/>
    <property type="match status" value="1"/>
</dbReference>